<feature type="domain" description="CHASE" evidence="6">
    <location>
        <begin position="139"/>
        <end position="288"/>
    </location>
</feature>
<gene>
    <name evidence="9" type="ORF">QE399_003340</name>
</gene>
<dbReference type="Pfam" id="PF00563">
    <property type="entry name" value="EAL"/>
    <property type="match status" value="1"/>
</dbReference>
<dbReference type="InterPro" id="IPR000160">
    <property type="entry name" value="GGDEF_dom"/>
</dbReference>
<comment type="subcellular location">
    <subcellularLocation>
        <location evidence="1">Membrane</location>
    </subcellularLocation>
</comment>
<dbReference type="Gene3D" id="3.30.450.20">
    <property type="entry name" value="PAS domain"/>
    <property type="match status" value="1"/>
</dbReference>
<dbReference type="CDD" id="cd01949">
    <property type="entry name" value="GGDEF"/>
    <property type="match status" value="1"/>
</dbReference>
<dbReference type="PROSITE" id="PS50887">
    <property type="entry name" value="GGDEF"/>
    <property type="match status" value="1"/>
</dbReference>
<evidence type="ECO:0000256" key="3">
    <source>
        <dbReference type="ARBA" id="ARBA00022989"/>
    </source>
</evidence>
<protein>
    <submittedName>
        <fullName evidence="9">Diguanylate cyclase (GGDEF)-like protein</fullName>
    </submittedName>
</protein>
<name>A0ABU1IEK9_9BURK</name>
<dbReference type="PROSITE" id="PS50839">
    <property type="entry name" value="CHASE"/>
    <property type="match status" value="1"/>
</dbReference>
<dbReference type="InterPro" id="IPR042240">
    <property type="entry name" value="CHASE_sf"/>
</dbReference>
<dbReference type="SMART" id="SM01079">
    <property type="entry name" value="CHASE"/>
    <property type="match status" value="1"/>
</dbReference>
<dbReference type="SMART" id="SM00267">
    <property type="entry name" value="GGDEF"/>
    <property type="match status" value="1"/>
</dbReference>
<evidence type="ECO:0000259" key="8">
    <source>
        <dbReference type="PROSITE" id="PS50887"/>
    </source>
</evidence>
<keyword evidence="4 5" id="KW-0472">Membrane</keyword>
<dbReference type="InterPro" id="IPR052155">
    <property type="entry name" value="Biofilm_reg_signaling"/>
</dbReference>
<evidence type="ECO:0000256" key="2">
    <source>
        <dbReference type="ARBA" id="ARBA00022692"/>
    </source>
</evidence>
<dbReference type="SMART" id="SM00052">
    <property type="entry name" value="EAL"/>
    <property type="match status" value="1"/>
</dbReference>
<evidence type="ECO:0000256" key="1">
    <source>
        <dbReference type="ARBA" id="ARBA00004370"/>
    </source>
</evidence>
<evidence type="ECO:0000313" key="10">
    <source>
        <dbReference type="Proteomes" id="UP001267710"/>
    </source>
</evidence>
<evidence type="ECO:0000256" key="4">
    <source>
        <dbReference type="ARBA" id="ARBA00023136"/>
    </source>
</evidence>
<comment type="caution">
    <text evidence="9">The sequence shown here is derived from an EMBL/GenBank/DDBJ whole genome shotgun (WGS) entry which is preliminary data.</text>
</comment>
<dbReference type="Proteomes" id="UP001267710">
    <property type="component" value="Unassembled WGS sequence"/>
</dbReference>
<reference evidence="9 10" key="1">
    <citation type="submission" date="2023-08" db="EMBL/GenBank/DDBJ databases">
        <title>Functional and genomic diversity of the sorghum phyllosphere microbiome.</title>
        <authorList>
            <person name="Shade A."/>
        </authorList>
    </citation>
    <scope>NUCLEOTIDE SEQUENCE [LARGE SCALE GENOMIC DNA]</scope>
    <source>
        <strain evidence="9 10">SORGH_AS_0335</strain>
    </source>
</reference>
<dbReference type="RefSeq" id="WP_309830455.1">
    <property type="nucleotide sequence ID" value="NZ_JAVIZX010000001.1"/>
</dbReference>
<dbReference type="InterPro" id="IPR035965">
    <property type="entry name" value="PAS-like_dom_sf"/>
</dbReference>
<keyword evidence="2 5" id="KW-0812">Transmembrane</keyword>
<organism evidence="9 10">
    <name type="scientific">Paracidovorax wautersii</name>
    <dbReference type="NCBI Taxonomy" id="1177982"/>
    <lineage>
        <taxon>Bacteria</taxon>
        <taxon>Pseudomonadati</taxon>
        <taxon>Pseudomonadota</taxon>
        <taxon>Betaproteobacteria</taxon>
        <taxon>Burkholderiales</taxon>
        <taxon>Comamonadaceae</taxon>
        <taxon>Paracidovorax</taxon>
    </lineage>
</organism>
<dbReference type="Pfam" id="PF03924">
    <property type="entry name" value="CHASE"/>
    <property type="match status" value="1"/>
</dbReference>
<evidence type="ECO:0000259" key="7">
    <source>
        <dbReference type="PROSITE" id="PS50883"/>
    </source>
</evidence>
<dbReference type="Gene3D" id="3.20.20.450">
    <property type="entry name" value="EAL domain"/>
    <property type="match status" value="1"/>
</dbReference>
<dbReference type="InterPro" id="IPR006189">
    <property type="entry name" value="CHASE_dom"/>
</dbReference>
<dbReference type="InterPro" id="IPR043128">
    <property type="entry name" value="Rev_trsase/Diguanyl_cyclase"/>
</dbReference>
<dbReference type="EMBL" id="JAVIZX010000001">
    <property type="protein sequence ID" value="MDR6215651.1"/>
    <property type="molecule type" value="Genomic_DNA"/>
</dbReference>
<dbReference type="PANTHER" id="PTHR44757:SF2">
    <property type="entry name" value="BIOFILM ARCHITECTURE MAINTENANCE PROTEIN MBAA"/>
    <property type="match status" value="1"/>
</dbReference>
<dbReference type="PROSITE" id="PS50883">
    <property type="entry name" value="EAL"/>
    <property type="match status" value="1"/>
</dbReference>
<dbReference type="InterPro" id="IPR029787">
    <property type="entry name" value="Nucleotide_cyclase"/>
</dbReference>
<keyword evidence="10" id="KW-1185">Reference proteome</keyword>
<evidence type="ECO:0000256" key="5">
    <source>
        <dbReference type="SAM" id="Phobius"/>
    </source>
</evidence>
<accession>A0ABU1IEK9</accession>
<dbReference type="InterPro" id="IPR035919">
    <property type="entry name" value="EAL_sf"/>
</dbReference>
<dbReference type="SUPFAM" id="SSF141868">
    <property type="entry name" value="EAL domain-like"/>
    <property type="match status" value="1"/>
</dbReference>
<feature type="transmembrane region" description="Helical" evidence="5">
    <location>
        <begin position="24"/>
        <end position="46"/>
    </location>
</feature>
<dbReference type="Gene3D" id="3.30.450.350">
    <property type="entry name" value="CHASE domain"/>
    <property type="match status" value="1"/>
</dbReference>
<dbReference type="NCBIfam" id="TIGR00254">
    <property type="entry name" value="GGDEF"/>
    <property type="match status" value="1"/>
</dbReference>
<dbReference type="CDD" id="cd01948">
    <property type="entry name" value="EAL"/>
    <property type="match status" value="1"/>
</dbReference>
<feature type="domain" description="GGDEF" evidence="8">
    <location>
        <begin position="516"/>
        <end position="654"/>
    </location>
</feature>
<keyword evidence="3 5" id="KW-1133">Transmembrane helix</keyword>
<dbReference type="Pfam" id="PF00990">
    <property type="entry name" value="GGDEF"/>
    <property type="match status" value="1"/>
</dbReference>
<sequence length="913" mass="99299">MPLLQDMMSGPVAPSSPAAQTGLAHVRLFFAPLLTATLLSFTYLYWAHEEGVAQEQQRQTFDQAADRITSRLAERMAAYEIVLHGLKGFLDGSDSVSDEEFRAYVDALQLPLKRPGLQGVAILGQPPAGNAQAMAEAAITHIEPRTEENLRWLGQDAAAQPLLRDALERTRDTGQPVLSAPVERADDGSAFLALYLPLYRKGERPLAPAERREHLVGWVAALFRMGDVVDGLARELDGDIALAIFDGAPGVPGMPLYGAPRAESRASRGEEMEAVRTLDTGGRRWTLEMHPLPAFERHAERVRHDAIAFIGVVFSLLAGWFLTLQASGHVRAMALARDMTRELQRTKDDLESTLNAVPDLLFEMDLAGRIHHYRSGRSDLLVAEPAALIGRRVGDILPGPAAQECLLALHEAHASGYSFGRQYGLEVRGSYLWFELSVARKEQARAGGGASMEPVAHGGSPSPRFIVLSRDITGRRQAEAAMHQLAYFDALTGLPNRRRLMDELRSALDAAHAGGFAGALFYVDLDNFKQINDARGHTIGDALLLQVAERLARIARAGGSAARLGGDEFVVLVPRLAPSLQGAQQAAQALAAQLRESLDVPCSVAGALYSITGSIGVTLFPRGSAGVEDLLREADTAMYRAKALGRNRVCFFEPGMHADAQEQLALEQDLKQAVSEDALQVYLQPQVDAQGVVTGGELLLRWHHPVRGHVPPARFIPVAEESGLILRMGARVLHKACEALAMLHAAGQGLSISVNVSPRQFRQDDFVPLVRDALEASGAPPSLLILEVTESLLVDDWEDAVRRMTELVAIGVRFSIDDFGTGYSSLAYLKKLPLFGLKIDKSFVQDAPTDANDAAIVQAILSMARHLRLHVVAEGVETPEQAAFLRANACEGLQGYLYGRPEPLSRWLVKRLR</sequence>
<evidence type="ECO:0000259" key="6">
    <source>
        <dbReference type="PROSITE" id="PS50839"/>
    </source>
</evidence>
<dbReference type="PANTHER" id="PTHR44757">
    <property type="entry name" value="DIGUANYLATE CYCLASE DGCP"/>
    <property type="match status" value="1"/>
</dbReference>
<feature type="domain" description="EAL" evidence="7">
    <location>
        <begin position="663"/>
        <end position="913"/>
    </location>
</feature>
<feature type="transmembrane region" description="Helical" evidence="5">
    <location>
        <begin position="306"/>
        <end position="324"/>
    </location>
</feature>
<dbReference type="SUPFAM" id="SSF55785">
    <property type="entry name" value="PYP-like sensor domain (PAS domain)"/>
    <property type="match status" value="1"/>
</dbReference>
<evidence type="ECO:0000313" key="9">
    <source>
        <dbReference type="EMBL" id="MDR6215651.1"/>
    </source>
</evidence>
<dbReference type="SUPFAM" id="SSF55073">
    <property type="entry name" value="Nucleotide cyclase"/>
    <property type="match status" value="1"/>
</dbReference>
<proteinExistence type="predicted"/>
<dbReference type="InterPro" id="IPR001633">
    <property type="entry name" value="EAL_dom"/>
</dbReference>
<dbReference type="Gene3D" id="3.30.70.270">
    <property type="match status" value="1"/>
</dbReference>